<name>A0A5B7E0E2_PORTR</name>
<gene>
    <name evidence="2" type="ORF">E2C01_020404</name>
</gene>
<accession>A0A5B7E0E2</accession>
<proteinExistence type="predicted"/>
<feature type="transmembrane region" description="Helical" evidence="1">
    <location>
        <begin position="51"/>
        <end position="72"/>
    </location>
</feature>
<keyword evidence="3" id="KW-1185">Reference proteome</keyword>
<keyword evidence="1" id="KW-0472">Membrane</keyword>
<keyword evidence="1" id="KW-1133">Transmembrane helix</keyword>
<reference evidence="2 3" key="1">
    <citation type="submission" date="2019-05" db="EMBL/GenBank/DDBJ databases">
        <title>Another draft genome of Portunus trituberculatus and its Hox gene families provides insights of decapod evolution.</title>
        <authorList>
            <person name="Jeong J.-H."/>
            <person name="Song I."/>
            <person name="Kim S."/>
            <person name="Choi T."/>
            <person name="Kim D."/>
            <person name="Ryu S."/>
            <person name="Kim W."/>
        </authorList>
    </citation>
    <scope>NUCLEOTIDE SEQUENCE [LARGE SCALE GENOMIC DNA]</scope>
    <source>
        <tissue evidence="2">Muscle</tissue>
    </source>
</reference>
<sequence length="166" mass="17593">MVQFIPPTEQTQWWPEASPSPPYLPRLEEHVLVHKTKVSTQLGDGAGEHPLFLRLLACVAVGYAVLLVAIVAKLLGVAAGLKAPGGAKALGVGGLDHALLDWSILGLLWGASQHQLLTGCRGVLTQEGWLQLRGGLGSLLPRWRCLASAKLCHCVLPVSSSNSKAL</sequence>
<dbReference type="Proteomes" id="UP000324222">
    <property type="component" value="Unassembled WGS sequence"/>
</dbReference>
<evidence type="ECO:0000313" key="2">
    <source>
        <dbReference type="EMBL" id="MPC27238.1"/>
    </source>
</evidence>
<comment type="caution">
    <text evidence="2">The sequence shown here is derived from an EMBL/GenBank/DDBJ whole genome shotgun (WGS) entry which is preliminary data.</text>
</comment>
<organism evidence="2 3">
    <name type="scientific">Portunus trituberculatus</name>
    <name type="common">Swimming crab</name>
    <name type="synonym">Neptunus trituberculatus</name>
    <dbReference type="NCBI Taxonomy" id="210409"/>
    <lineage>
        <taxon>Eukaryota</taxon>
        <taxon>Metazoa</taxon>
        <taxon>Ecdysozoa</taxon>
        <taxon>Arthropoda</taxon>
        <taxon>Crustacea</taxon>
        <taxon>Multicrustacea</taxon>
        <taxon>Malacostraca</taxon>
        <taxon>Eumalacostraca</taxon>
        <taxon>Eucarida</taxon>
        <taxon>Decapoda</taxon>
        <taxon>Pleocyemata</taxon>
        <taxon>Brachyura</taxon>
        <taxon>Eubrachyura</taxon>
        <taxon>Portunoidea</taxon>
        <taxon>Portunidae</taxon>
        <taxon>Portuninae</taxon>
        <taxon>Portunus</taxon>
    </lineage>
</organism>
<protein>
    <submittedName>
        <fullName evidence="2">Uncharacterized protein</fullName>
    </submittedName>
</protein>
<evidence type="ECO:0000313" key="3">
    <source>
        <dbReference type="Proteomes" id="UP000324222"/>
    </source>
</evidence>
<keyword evidence="1" id="KW-0812">Transmembrane</keyword>
<evidence type="ECO:0000256" key="1">
    <source>
        <dbReference type="SAM" id="Phobius"/>
    </source>
</evidence>
<dbReference type="EMBL" id="VSRR010001712">
    <property type="protein sequence ID" value="MPC27238.1"/>
    <property type="molecule type" value="Genomic_DNA"/>
</dbReference>
<dbReference type="AlphaFoldDB" id="A0A5B7E0E2"/>